<feature type="compositionally biased region" description="Basic and acidic residues" evidence="2">
    <location>
        <begin position="182"/>
        <end position="195"/>
    </location>
</feature>
<dbReference type="SMART" id="SM00456">
    <property type="entry name" value="WW"/>
    <property type="match status" value="2"/>
</dbReference>
<dbReference type="CDD" id="cd00201">
    <property type="entry name" value="WW"/>
    <property type="match status" value="1"/>
</dbReference>
<dbReference type="OrthoDB" id="410044at2759"/>
<dbReference type="InterPro" id="IPR045148">
    <property type="entry name" value="TCRG1-like"/>
</dbReference>
<dbReference type="PROSITE" id="PS01159">
    <property type="entry name" value="WW_DOMAIN_1"/>
    <property type="match status" value="1"/>
</dbReference>
<dbReference type="AlphaFoldDB" id="A0A6A6V6I4"/>
<evidence type="ECO:0000313" key="4">
    <source>
        <dbReference type="EMBL" id="KAF2745319.1"/>
    </source>
</evidence>
<dbReference type="Pfam" id="PF00397">
    <property type="entry name" value="WW"/>
    <property type="match status" value="1"/>
</dbReference>
<dbReference type="PANTHER" id="PTHR15377">
    <property type="entry name" value="TRANSCRIPTION ELONGATION REGULATOR 1"/>
    <property type="match status" value="1"/>
</dbReference>
<dbReference type="SUPFAM" id="SSF51045">
    <property type="entry name" value="WW domain"/>
    <property type="match status" value="2"/>
</dbReference>
<dbReference type="InterPro" id="IPR036517">
    <property type="entry name" value="FF_domain_sf"/>
</dbReference>
<dbReference type="PROSITE" id="PS50020">
    <property type="entry name" value="WW_DOMAIN_2"/>
    <property type="match status" value="2"/>
</dbReference>
<dbReference type="Pfam" id="PF01846">
    <property type="entry name" value="FF"/>
    <property type="match status" value="1"/>
</dbReference>
<dbReference type="GO" id="GO:0070063">
    <property type="term" value="F:RNA polymerase binding"/>
    <property type="evidence" value="ECO:0007669"/>
    <property type="project" value="InterPro"/>
</dbReference>
<feature type="compositionally biased region" description="Acidic residues" evidence="2">
    <location>
        <begin position="196"/>
        <end position="208"/>
    </location>
</feature>
<gene>
    <name evidence="4" type="ORF">M011DRAFT_460214</name>
</gene>
<dbReference type="EMBL" id="MU006583">
    <property type="protein sequence ID" value="KAF2745319.1"/>
    <property type="molecule type" value="Genomic_DNA"/>
</dbReference>
<evidence type="ECO:0000256" key="1">
    <source>
        <dbReference type="ARBA" id="ARBA00022737"/>
    </source>
</evidence>
<dbReference type="PANTHER" id="PTHR15377:SF3">
    <property type="entry name" value="WW DOMAIN-CONTAINING PROTEIN"/>
    <property type="match status" value="1"/>
</dbReference>
<organism evidence="4 5">
    <name type="scientific">Sporormia fimetaria CBS 119925</name>
    <dbReference type="NCBI Taxonomy" id="1340428"/>
    <lineage>
        <taxon>Eukaryota</taxon>
        <taxon>Fungi</taxon>
        <taxon>Dikarya</taxon>
        <taxon>Ascomycota</taxon>
        <taxon>Pezizomycotina</taxon>
        <taxon>Dothideomycetes</taxon>
        <taxon>Pleosporomycetidae</taxon>
        <taxon>Pleosporales</taxon>
        <taxon>Sporormiaceae</taxon>
        <taxon>Sporormia</taxon>
    </lineage>
</organism>
<proteinExistence type="predicted"/>
<dbReference type="Proteomes" id="UP000799440">
    <property type="component" value="Unassembled WGS sequence"/>
</dbReference>
<feature type="region of interest" description="Disordered" evidence="2">
    <location>
        <begin position="1"/>
        <end position="25"/>
    </location>
</feature>
<feature type="compositionally biased region" description="Acidic residues" evidence="2">
    <location>
        <begin position="222"/>
        <end position="240"/>
    </location>
</feature>
<keyword evidence="5" id="KW-1185">Reference proteome</keyword>
<dbReference type="GO" id="GO:0003712">
    <property type="term" value="F:transcription coregulator activity"/>
    <property type="evidence" value="ECO:0007669"/>
    <property type="project" value="TreeGrafter"/>
</dbReference>
<feature type="domain" description="WW" evidence="3">
    <location>
        <begin position="13"/>
        <end position="46"/>
    </location>
</feature>
<evidence type="ECO:0000256" key="2">
    <source>
        <dbReference type="SAM" id="MobiDB-lite"/>
    </source>
</evidence>
<feature type="compositionally biased region" description="Basic and acidic residues" evidence="2">
    <location>
        <begin position="494"/>
        <end position="537"/>
    </location>
</feature>
<dbReference type="SUPFAM" id="SSF81698">
    <property type="entry name" value="FF domain"/>
    <property type="match status" value="1"/>
</dbReference>
<dbReference type="InterPro" id="IPR002713">
    <property type="entry name" value="FF_domain"/>
</dbReference>
<dbReference type="InterPro" id="IPR001202">
    <property type="entry name" value="WW_dom"/>
</dbReference>
<dbReference type="FunFam" id="2.20.70.10:FF:000049">
    <property type="entry name" value="Transcription elongation regulator 1-like"/>
    <property type="match status" value="1"/>
</dbReference>
<keyword evidence="1" id="KW-0677">Repeat</keyword>
<dbReference type="Gene3D" id="2.20.70.10">
    <property type="match status" value="2"/>
</dbReference>
<dbReference type="Gene3D" id="1.10.10.440">
    <property type="entry name" value="FF domain"/>
    <property type="match status" value="1"/>
</dbReference>
<sequence length="562" mass="64586">MADLPVRPHAGITPLPPGWTEHKAPSGHTYYYNRDTGKSTYTRPVAEVQSFQPSQPAFSAPTPASPYAYNTTNPNFTPTDPFPGTTFPGAPDAQHTNVHIGNQQHSRGGHRGTHRGAFTQPHNRQRQPEDRPKHRHDIPNCAPWVLVRTKLGRRFVWNKETNESFWKFPPNVMKAVIEYDRQEREKRERRARGEPSEDEEDAAMEEETTSQPAAADQPTNAADDDSEYEEVEVTDDEDDDTHPSKRARTTSPSAQPTSPQPLEMDEDDMAWQLAELEALEGEDEEEEGLPLTEADCKALFRELLTDLSISPYTPWETVLTNTPLYDDARYKALPTMRARKQCFDDWCRDRIIHLREQKALQSKRDPRIPYLAFLHTHATPRLYWPEFRRKFKREAEMRDTKVNEKEKEKLYRELVKRLALSQAQLKSELSALLKEQPLATLNASTTLDTLPDAVLTDLRFISLPASIRDSLVETYISTLPAAPEDAATSAEEQEVARKQKAERERREKALAERERRVREEKRRQERDLAYGKGRLREEEDEIEQAMRVGKQGLRGQLEGTRC</sequence>
<feature type="region of interest" description="Disordered" evidence="2">
    <location>
        <begin position="483"/>
        <end position="562"/>
    </location>
</feature>
<reference evidence="4" key="1">
    <citation type="journal article" date="2020" name="Stud. Mycol.">
        <title>101 Dothideomycetes genomes: a test case for predicting lifestyles and emergence of pathogens.</title>
        <authorList>
            <person name="Haridas S."/>
            <person name="Albert R."/>
            <person name="Binder M."/>
            <person name="Bloem J."/>
            <person name="Labutti K."/>
            <person name="Salamov A."/>
            <person name="Andreopoulos B."/>
            <person name="Baker S."/>
            <person name="Barry K."/>
            <person name="Bills G."/>
            <person name="Bluhm B."/>
            <person name="Cannon C."/>
            <person name="Castanera R."/>
            <person name="Culley D."/>
            <person name="Daum C."/>
            <person name="Ezra D."/>
            <person name="Gonzalez J."/>
            <person name="Henrissat B."/>
            <person name="Kuo A."/>
            <person name="Liang C."/>
            <person name="Lipzen A."/>
            <person name="Lutzoni F."/>
            <person name="Magnuson J."/>
            <person name="Mondo S."/>
            <person name="Nolan M."/>
            <person name="Ohm R."/>
            <person name="Pangilinan J."/>
            <person name="Park H.-J."/>
            <person name="Ramirez L."/>
            <person name="Alfaro M."/>
            <person name="Sun H."/>
            <person name="Tritt A."/>
            <person name="Yoshinaga Y."/>
            <person name="Zwiers L.-H."/>
            <person name="Turgeon B."/>
            <person name="Goodwin S."/>
            <person name="Spatafora J."/>
            <person name="Crous P."/>
            <person name="Grigoriev I."/>
        </authorList>
    </citation>
    <scope>NUCLEOTIDE SEQUENCE</scope>
    <source>
        <strain evidence="4">CBS 119925</strain>
    </source>
</reference>
<evidence type="ECO:0000313" key="5">
    <source>
        <dbReference type="Proteomes" id="UP000799440"/>
    </source>
</evidence>
<feature type="domain" description="WW" evidence="3">
    <location>
        <begin position="138"/>
        <end position="171"/>
    </location>
</feature>
<name>A0A6A6V6I4_9PLEO</name>
<protein>
    <recommendedName>
        <fullName evidence="3">WW domain-containing protein</fullName>
    </recommendedName>
</protein>
<accession>A0A6A6V6I4</accession>
<dbReference type="InterPro" id="IPR036020">
    <property type="entry name" value="WW_dom_sf"/>
</dbReference>
<feature type="region of interest" description="Disordered" evidence="2">
    <location>
        <begin position="182"/>
        <end position="263"/>
    </location>
</feature>
<feature type="region of interest" description="Disordered" evidence="2">
    <location>
        <begin position="100"/>
        <end position="138"/>
    </location>
</feature>
<dbReference type="GO" id="GO:0005634">
    <property type="term" value="C:nucleus"/>
    <property type="evidence" value="ECO:0007669"/>
    <property type="project" value="TreeGrafter"/>
</dbReference>
<evidence type="ECO:0000259" key="3">
    <source>
        <dbReference type="PROSITE" id="PS50020"/>
    </source>
</evidence>
<feature type="compositionally biased region" description="Low complexity" evidence="2">
    <location>
        <begin position="249"/>
        <end position="261"/>
    </location>
</feature>